<keyword evidence="6 7" id="KW-0503">Monooxygenase</keyword>
<dbReference type="InterPro" id="IPR004136">
    <property type="entry name" value="NMO"/>
</dbReference>
<keyword evidence="5" id="KW-0560">Oxidoreductase</keyword>
<dbReference type="Gene3D" id="3.20.20.70">
    <property type="entry name" value="Aldolase class I"/>
    <property type="match status" value="1"/>
</dbReference>
<organism evidence="7 8">
    <name type="scientific">Saccharomycodes ludwigii</name>
    <dbReference type="NCBI Taxonomy" id="36035"/>
    <lineage>
        <taxon>Eukaryota</taxon>
        <taxon>Fungi</taxon>
        <taxon>Dikarya</taxon>
        <taxon>Ascomycota</taxon>
        <taxon>Saccharomycotina</taxon>
        <taxon>Saccharomycetes</taxon>
        <taxon>Saccharomycodales</taxon>
        <taxon>Saccharomycodaceae</taxon>
        <taxon>Saccharomycodes</taxon>
    </lineage>
</organism>
<dbReference type="InterPro" id="IPR001295">
    <property type="entry name" value="Dihydroorotate_DH_CS"/>
</dbReference>
<dbReference type="PANTHER" id="PTHR42747">
    <property type="entry name" value="NITRONATE MONOOXYGENASE-RELATED"/>
    <property type="match status" value="1"/>
</dbReference>
<dbReference type="OrthoDB" id="10265891at2759"/>
<dbReference type="Proteomes" id="UP000262825">
    <property type="component" value="Unassembled WGS sequence"/>
</dbReference>
<dbReference type="GO" id="GO:0018580">
    <property type="term" value="F:nitronate monooxygenase activity"/>
    <property type="evidence" value="ECO:0007669"/>
    <property type="project" value="InterPro"/>
</dbReference>
<keyword evidence="8" id="KW-1185">Reference proteome</keyword>
<name>A0A376B3N7_9ASCO</name>
<dbReference type="AlphaFoldDB" id="A0A376B3N7"/>
<dbReference type="CDD" id="cd04730">
    <property type="entry name" value="NPD_like"/>
    <property type="match status" value="1"/>
</dbReference>
<comment type="similarity">
    <text evidence="2">Belongs to the nitronate monooxygenase family. NMO class I subfamily.</text>
</comment>
<keyword evidence="4" id="KW-0288">FMN</keyword>
<evidence type="ECO:0000313" key="8">
    <source>
        <dbReference type="Proteomes" id="UP000262825"/>
    </source>
</evidence>
<dbReference type="GO" id="GO:0016627">
    <property type="term" value="F:oxidoreductase activity, acting on the CH-CH group of donors"/>
    <property type="evidence" value="ECO:0007669"/>
    <property type="project" value="InterPro"/>
</dbReference>
<comment type="cofactor">
    <cofactor evidence="1">
        <name>FMN</name>
        <dbReference type="ChEBI" id="CHEBI:58210"/>
    </cofactor>
</comment>
<protein>
    <submittedName>
        <fullName evidence="7">Related to Putative nitronate monooxygenase</fullName>
    </submittedName>
</protein>
<dbReference type="PROSITE" id="PS00912">
    <property type="entry name" value="DHODEHASE_2"/>
    <property type="match status" value="1"/>
</dbReference>
<dbReference type="GO" id="GO:0006207">
    <property type="term" value="P:'de novo' pyrimidine nucleobase biosynthetic process"/>
    <property type="evidence" value="ECO:0007669"/>
    <property type="project" value="InterPro"/>
</dbReference>
<accession>A0A376B3N7</accession>
<dbReference type="SUPFAM" id="SSF51412">
    <property type="entry name" value="Inosine monophosphate dehydrogenase (IMPDH)"/>
    <property type="match status" value="1"/>
</dbReference>
<keyword evidence="3" id="KW-0285">Flavoprotein</keyword>
<evidence type="ECO:0000256" key="3">
    <source>
        <dbReference type="ARBA" id="ARBA00022630"/>
    </source>
</evidence>
<evidence type="ECO:0000256" key="2">
    <source>
        <dbReference type="ARBA" id="ARBA00009881"/>
    </source>
</evidence>
<evidence type="ECO:0000313" key="7">
    <source>
        <dbReference type="EMBL" id="SSD59232.1"/>
    </source>
</evidence>
<reference evidence="8" key="1">
    <citation type="submission" date="2018-06" db="EMBL/GenBank/DDBJ databases">
        <authorList>
            <person name="Guldener U."/>
        </authorList>
    </citation>
    <scope>NUCLEOTIDE SEQUENCE [LARGE SCALE GENOMIC DNA]</scope>
    <source>
        <strain evidence="8">UTAD17</strain>
    </source>
</reference>
<dbReference type="Pfam" id="PF03060">
    <property type="entry name" value="NMO"/>
    <property type="match status" value="1"/>
</dbReference>
<evidence type="ECO:0000256" key="6">
    <source>
        <dbReference type="ARBA" id="ARBA00023033"/>
    </source>
</evidence>
<dbReference type="EMBL" id="UFAJ01000110">
    <property type="protein sequence ID" value="SSD59232.1"/>
    <property type="molecule type" value="Genomic_DNA"/>
</dbReference>
<dbReference type="PANTHER" id="PTHR42747:SF3">
    <property type="entry name" value="NITRONATE MONOOXYGENASE-RELATED"/>
    <property type="match status" value="1"/>
</dbReference>
<evidence type="ECO:0000256" key="1">
    <source>
        <dbReference type="ARBA" id="ARBA00001917"/>
    </source>
</evidence>
<evidence type="ECO:0000256" key="4">
    <source>
        <dbReference type="ARBA" id="ARBA00022643"/>
    </source>
</evidence>
<proteinExistence type="inferred from homology"/>
<dbReference type="InterPro" id="IPR013785">
    <property type="entry name" value="Aldolase_TIM"/>
</dbReference>
<dbReference type="VEuPathDB" id="FungiDB:SCODWIG_00993"/>
<sequence length="371" mass="41233">MLLNYKHFLSKIGVKYPIIQAPMAGVSTPKMAANVAMHGGIGSLPVSGINFTQEEAISKLETLLNTCQTVYASNNLNINFFCHKKVSKPTTAEIENWLQLYSKIPGIGNNNLLSTQINFMDDINVSFMELESSPQKLEKLMTFLKNKYTPKFVSFHFGAPGKSTIKKFQDIGILVLVTATSLQEAIELISLNVDGIICQGYEAGGHRGNFDPSVLDENLPTYILFDQIKKYLNTINEPKFLIAAGGIISSKDARYYIDNGASAVQMGTAFLFTSDCTVNYDNCKYTTVMTPLVSGKPARAMLTPFIENLLLNYEHEKLPPYSYMYAAFKQLRALYPDKINFNLVGSNYKNCLQWIGKSSGDLIEIVGKNVI</sequence>
<gene>
    <name evidence="7" type="ORF">SCODWIG_00993</name>
</gene>
<evidence type="ECO:0000256" key="5">
    <source>
        <dbReference type="ARBA" id="ARBA00023002"/>
    </source>
</evidence>